<dbReference type="GO" id="GO:1901170">
    <property type="term" value="P:naphthalene catabolic process"/>
    <property type="evidence" value="ECO:0007669"/>
    <property type="project" value="InterPro"/>
</dbReference>
<dbReference type="Pfam" id="PF01323">
    <property type="entry name" value="DSBA"/>
    <property type="match status" value="1"/>
</dbReference>
<dbReference type="GO" id="GO:0006749">
    <property type="term" value="P:glutathione metabolic process"/>
    <property type="evidence" value="ECO:0007669"/>
    <property type="project" value="TreeGrafter"/>
</dbReference>
<dbReference type="InterPro" id="IPR051924">
    <property type="entry name" value="GST_Kappa/NadH"/>
</dbReference>
<dbReference type="STRING" id="450851.PHZ_c2217"/>
<name>B4RF58_PHEZH</name>
<dbReference type="Proteomes" id="UP000001868">
    <property type="component" value="Chromosome"/>
</dbReference>
<keyword evidence="5" id="KW-1185">Reference proteome</keyword>
<dbReference type="PANTHER" id="PTHR42943">
    <property type="entry name" value="GLUTATHIONE S-TRANSFERASE KAPPA"/>
    <property type="match status" value="1"/>
</dbReference>
<organism evidence="4 5">
    <name type="scientific">Phenylobacterium zucineum (strain HLK1)</name>
    <dbReference type="NCBI Taxonomy" id="450851"/>
    <lineage>
        <taxon>Bacteria</taxon>
        <taxon>Pseudomonadati</taxon>
        <taxon>Pseudomonadota</taxon>
        <taxon>Alphaproteobacteria</taxon>
        <taxon>Caulobacterales</taxon>
        <taxon>Caulobacteraceae</taxon>
        <taxon>Phenylobacterium</taxon>
    </lineage>
</organism>
<dbReference type="CDD" id="cd03022">
    <property type="entry name" value="DsbA_HCCA_Iso"/>
    <property type="match status" value="1"/>
</dbReference>
<dbReference type="InterPro" id="IPR001853">
    <property type="entry name" value="DSBA-like_thioredoxin_dom"/>
</dbReference>
<gene>
    <name evidence="4" type="ordered locus">PHZ_c2217</name>
</gene>
<dbReference type="Gene3D" id="3.40.30.10">
    <property type="entry name" value="Glutaredoxin"/>
    <property type="match status" value="1"/>
</dbReference>
<dbReference type="EC" id="5.99.1.4" evidence="1"/>
<dbReference type="InterPro" id="IPR044087">
    <property type="entry name" value="NahD-like"/>
</dbReference>
<comment type="catalytic activity">
    <reaction evidence="1">
        <text>2-hydroxychromene-2-carboxylate = (3E)-4-(2-hydroxyphenyl)-2-oxobut-3-enoate</text>
        <dbReference type="Rhea" id="RHEA:27401"/>
        <dbReference type="ChEBI" id="CHEBI:59350"/>
        <dbReference type="ChEBI" id="CHEBI:59353"/>
        <dbReference type="EC" id="5.99.1.4"/>
    </reaction>
</comment>
<dbReference type="PIRSF" id="PIRSF006386">
    <property type="entry name" value="HCCAis_GSTk"/>
    <property type="match status" value="1"/>
</dbReference>
<dbReference type="InterPro" id="IPR014440">
    <property type="entry name" value="HCCAis_GSTk"/>
</dbReference>
<dbReference type="SUPFAM" id="SSF52833">
    <property type="entry name" value="Thioredoxin-like"/>
    <property type="match status" value="1"/>
</dbReference>
<feature type="active site" description="Nucleophile" evidence="2">
    <location>
        <position position="18"/>
    </location>
</feature>
<feature type="domain" description="DSBA-like thioredoxin" evidence="3">
    <location>
        <begin position="10"/>
        <end position="204"/>
    </location>
</feature>
<protein>
    <recommendedName>
        <fullName evidence="1">2-hydroxychromene-2-carboxylate isomerase</fullName>
        <ecNumber evidence="1">5.99.1.4</ecNumber>
    </recommendedName>
</protein>
<dbReference type="PANTHER" id="PTHR42943:SF2">
    <property type="entry name" value="GLUTATHIONE S-TRANSFERASE KAPPA 1"/>
    <property type="match status" value="1"/>
</dbReference>
<dbReference type="EMBL" id="CP000747">
    <property type="protein sequence ID" value="ACG78628.1"/>
    <property type="molecule type" value="Genomic_DNA"/>
</dbReference>
<reference evidence="4 5" key="1">
    <citation type="journal article" date="2008" name="BMC Genomics">
        <title>Complete genome of Phenylobacterium zucineum - a novel facultative intracellular bacterium isolated from human erythroleukemia cell line K562.</title>
        <authorList>
            <person name="Luo Y."/>
            <person name="Xu X."/>
            <person name="Ding Z."/>
            <person name="Liu Z."/>
            <person name="Zhang B."/>
            <person name="Yan Z."/>
            <person name="Sun J."/>
            <person name="Hu S."/>
            <person name="Hu X."/>
        </authorList>
    </citation>
    <scope>NUCLEOTIDE SEQUENCE [LARGE SCALE GENOMIC DNA]</scope>
    <source>
        <strain evidence="4 5">HLK1</strain>
    </source>
</reference>
<accession>B4RF58</accession>
<dbReference type="GO" id="GO:0018845">
    <property type="term" value="F:2-hydroxychromene-2-carboxylate isomerase activity"/>
    <property type="evidence" value="ECO:0007669"/>
    <property type="project" value="UniProtKB-UniRule"/>
</dbReference>
<evidence type="ECO:0000256" key="1">
    <source>
        <dbReference type="PIRNR" id="PIRNR006386"/>
    </source>
</evidence>
<dbReference type="GO" id="GO:0004364">
    <property type="term" value="F:glutathione transferase activity"/>
    <property type="evidence" value="ECO:0007669"/>
    <property type="project" value="TreeGrafter"/>
</dbReference>
<dbReference type="AlphaFoldDB" id="B4RF58"/>
<dbReference type="GO" id="GO:0004602">
    <property type="term" value="F:glutathione peroxidase activity"/>
    <property type="evidence" value="ECO:0007669"/>
    <property type="project" value="TreeGrafter"/>
</dbReference>
<dbReference type="InterPro" id="IPR036249">
    <property type="entry name" value="Thioredoxin-like_sf"/>
</dbReference>
<comment type="similarity">
    <text evidence="1">Belongs to the GST superfamily. NadH family.</text>
</comment>
<evidence type="ECO:0000259" key="3">
    <source>
        <dbReference type="Pfam" id="PF01323"/>
    </source>
</evidence>
<evidence type="ECO:0000313" key="5">
    <source>
        <dbReference type="Proteomes" id="UP000001868"/>
    </source>
</evidence>
<sequence length="213" mass="22903">MAQPAPRPAIDFVFDFGSPNGYLAWKVLPALAARAGAEVNLIPCLLGGIFKATGNRSPMEAFGEVKGKLAYEQLETRRFVERHGLTAFRFNPHFPVNTLLIMRGLVAARRIGADVGERYLEAVLAAMWEAGEKMDDPEVVARVLSAAGLDAAAILAATQDLQVKAELVANTEAAVARGAFGVPTFFVGEEMFFGKERLPQVEDEARRAAGVSA</sequence>
<dbReference type="eggNOG" id="COG3917">
    <property type="taxonomic scope" value="Bacteria"/>
</dbReference>
<evidence type="ECO:0000313" key="4">
    <source>
        <dbReference type="EMBL" id="ACG78628.1"/>
    </source>
</evidence>
<dbReference type="KEGG" id="pzu:PHZ_c2217"/>
<dbReference type="OrthoDB" id="5244108at2"/>
<keyword evidence="1" id="KW-0413">Isomerase</keyword>
<proteinExistence type="inferred from homology"/>
<evidence type="ECO:0000256" key="2">
    <source>
        <dbReference type="PIRSR" id="PIRSR006386-1"/>
    </source>
</evidence>
<dbReference type="HOGENOM" id="CLU_069253_1_3_5"/>
<dbReference type="RefSeq" id="WP_012522769.1">
    <property type="nucleotide sequence ID" value="NC_011144.1"/>
</dbReference>